<dbReference type="EMBL" id="CP097966">
    <property type="protein sequence ID" value="URQ62915.1"/>
    <property type="molecule type" value="Genomic_DNA"/>
</dbReference>
<protein>
    <submittedName>
        <fullName evidence="1">YjbH domain-containing protein</fullName>
    </submittedName>
</protein>
<reference evidence="1" key="1">
    <citation type="submission" date="2022-05" db="EMBL/GenBank/DDBJ databases">
        <title>Single-amplified genomics reveal most streamlined microbe among free-living bacteria.</title>
        <authorList>
            <person name="Roda-Garcia J."/>
            <person name="Haro-Moreno J.M."/>
            <person name="Rodriguez-Valera F."/>
            <person name="Almagro-Moreno S."/>
            <person name="Lopez-Perez M."/>
        </authorList>
    </citation>
    <scope>NUCLEOTIDE SEQUENCE</scope>
    <source>
        <strain evidence="1">TMED112-D2-2</strain>
    </source>
</reference>
<dbReference type="Proteomes" id="UP001056381">
    <property type="component" value="Chromosome"/>
</dbReference>
<sequence length="698" mass="79880">MKKLILLFAVAFNLNSNEFLTGSLVDYSGLIKMPNARFNNEGKVSFNYSRYDPYGKYVFQFSPYDWFEGALFYTDINSLGYPDFERGPGGMQSQKDKGFSLKARLFKEGECYGLDYAFCEYLPNVAVGLVDFAGTSLTASEYVVASKSFGRFDFTAGLGWGALGSTDNIGGNPLSILTDKFDQRGSGYSLGLMGGVPGVSTWFRGTTSVFGGIEYVIPKARFYPVNSKIKLEYDSIDHELADFCRECEGDRFESLDSPISLGYEVIVNKNLNFGLYYENMSQLAFRWQAGFNFAKKKDPVLLNTTGDYSDFEYKVYLSLLEDLNSNGILVQKAHYDEKEKTLYINYAQSLYNNEDDARLVVEDYVRGKYNFIKNVVTVPQFGPYVLLAQKTDVTFDWDKKFEDGYIANDKIQDFKPIIKYPVFTYGFRPGFKTHVGSVNKFAFRELSLNVNFVALFNRHLEFNTLYTYPLTDDYKKLNYFPETTRLEPVRVLIQQYLKQGKEGFEFAQLDYVRGFKNGHYVFASAGHFELMFGGLRLEYLYKPYNSKFAIGFDTARVRQRAFDKSLSGFREYETTTSNINFYAREPFFKLNLKLSYGKYLAKDVGYTVDLSRSFDNGSRMGAFFTRTDVSFEDFGEGSFDKGIYVMIPVDFFTLFRSKNYRAAGVVGTGYRPLTRDGGAKIAMNRELYFMVEQSSIFD</sequence>
<dbReference type="Pfam" id="PF06082">
    <property type="entry name" value="YjbH"/>
    <property type="match status" value="1"/>
</dbReference>
<accession>A0A9Q8X1S6</accession>
<keyword evidence="2" id="KW-1185">Reference proteome</keyword>
<dbReference type="AlphaFoldDB" id="A0A9Q8X1S6"/>
<name>A0A9Q8X1S6_9GAMM</name>
<gene>
    <name evidence="1" type="ORF">M9B40_04115</name>
</gene>
<organism evidence="1 2">
    <name type="scientific">SAR86 cluster bacterium</name>
    <dbReference type="NCBI Taxonomy" id="2030880"/>
    <lineage>
        <taxon>Bacteria</taxon>
        <taxon>Pseudomonadati</taxon>
        <taxon>Pseudomonadota</taxon>
        <taxon>Gammaproteobacteria</taxon>
        <taxon>SAR86 cluster</taxon>
    </lineage>
</organism>
<evidence type="ECO:0000313" key="2">
    <source>
        <dbReference type="Proteomes" id="UP001056381"/>
    </source>
</evidence>
<proteinExistence type="predicted"/>
<evidence type="ECO:0000313" key="1">
    <source>
        <dbReference type="EMBL" id="URQ62915.1"/>
    </source>
</evidence>
<dbReference type="InterPro" id="IPR010344">
    <property type="entry name" value="YbjH"/>
</dbReference>